<comment type="caution">
    <text evidence="1">The sequence shown here is derived from an EMBL/GenBank/DDBJ whole genome shotgun (WGS) entry which is preliminary data.</text>
</comment>
<evidence type="ECO:0000313" key="2">
    <source>
        <dbReference type="Proteomes" id="UP001159363"/>
    </source>
</evidence>
<dbReference type="Proteomes" id="UP001159363">
    <property type="component" value="Chromosome X"/>
</dbReference>
<proteinExistence type="predicted"/>
<protein>
    <submittedName>
        <fullName evidence="1">Uncharacterized protein</fullName>
    </submittedName>
</protein>
<organism evidence="1 2">
    <name type="scientific">Dryococelus australis</name>
    <dbReference type="NCBI Taxonomy" id="614101"/>
    <lineage>
        <taxon>Eukaryota</taxon>
        <taxon>Metazoa</taxon>
        <taxon>Ecdysozoa</taxon>
        <taxon>Arthropoda</taxon>
        <taxon>Hexapoda</taxon>
        <taxon>Insecta</taxon>
        <taxon>Pterygota</taxon>
        <taxon>Neoptera</taxon>
        <taxon>Polyneoptera</taxon>
        <taxon>Phasmatodea</taxon>
        <taxon>Verophasmatodea</taxon>
        <taxon>Anareolatae</taxon>
        <taxon>Phasmatidae</taxon>
        <taxon>Eurycanthinae</taxon>
        <taxon>Dryococelus</taxon>
    </lineage>
</organism>
<keyword evidence="2" id="KW-1185">Reference proteome</keyword>
<reference evidence="1 2" key="1">
    <citation type="submission" date="2023-02" db="EMBL/GenBank/DDBJ databases">
        <title>LHISI_Scaffold_Assembly.</title>
        <authorList>
            <person name="Stuart O.P."/>
            <person name="Cleave R."/>
            <person name="Magrath M.J.L."/>
            <person name="Mikheyev A.S."/>
        </authorList>
    </citation>
    <scope>NUCLEOTIDE SEQUENCE [LARGE SCALE GENOMIC DNA]</scope>
    <source>
        <strain evidence="1">Daus_M_001</strain>
        <tissue evidence="1">Leg muscle</tissue>
    </source>
</reference>
<name>A0ABQ9HP29_9NEOP</name>
<accession>A0ABQ9HP29</accession>
<evidence type="ECO:0000313" key="1">
    <source>
        <dbReference type="EMBL" id="KAJ8885997.1"/>
    </source>
</evidence>
<sequence>MCLNKDEVFGVLDIRVKNISTNKINKDVVAHIQSFPCYQIHYVRKDNKKYYYHVFVTEFNLHSNVPSKDTCHLCDELRMKLEVVNDEGKKRN</sequence>
<gene>
    <name evidence="1" type="ORF">PR048_012203</name>
</gene>
<dbReference type="EMBL" id="JARBHB010000004">
    <property type="protein sequence ID" value="KAJ8885997.1"/>
    <property type="molecule type" value="Genomic_DNA"/>
</dbReference>